<dbReference type="EMBL" id="JAXQNO010000019">
    <property type="protein sequence ID" value="KAK4774284.1"/>
    <property type="molecule type" value="Genomic_DNA"/>
</dbReference>
<evidence type="ECO:0000313" key="1">
    <source>
        <dbReference type="EMBL" id="KAK4774284.1"/>
    </source>
</evidence>
<name>A0AAN7KZD1_TRANT</name>
<keyword evidence="2" id="KW-1185">Reference proteome</keyword>
<comment type="caution">
    <text evidence="1">The sequence shown here is derived from an EMBL/GenBank/DDBJ whole genome shotgun (WGS) entry which is preliminary data.</text>
</comment>
<accession>A0AAN7KZD1</accession>
<organism evidence="1 2">
    <name type="scientific">Trapa natans</name>
    <name type="common">Water chestnut</name>
    <dbReference type="NCBI Taxonomy" id="22666"/>
    <lineage>
        <taxon>Eukaryota</taxon>
        <taxon>Viridiplantae</taxon>
        <taxon>Streptophyta</taxon>
        <taxon>Embryophyta</taxon>
        <taxon>Tracheophyta</taxon>
        <taxon>Spermatophyta</taxon>
        <taxon>Magnoliopsida</taxon>
        <taxon>eudicotyledons</taxon>
        <taxon>Gunneridae</taxon>
        <taxon>Pentapetalae</taxon>
        <taxon>rosids</taxon>
        <taxon>malvids</taxon>
        <taxon>Myrtales</taxon>
        <taxon>Lythraceae</taxon>
        <taxon>Trapa</taxon>
    </lineage>
</organism>
<protein>
    <submittedName>
        <fullName evidence="1">Uncharacterized protein</fullName>
    </submittedName>
</protein>
<proteinExistence type="predicted"/>
<dbReference type="Proteomes" id="UP001346149">
    <property type="component" value="Unassembled WGS sequence"/>
</dbReference>
<evidence type="ECO:0000313" key="2">
    <source>
        <dbReference type="Proteomes" id="UP001346149"/>
    </source>
</evidence>
<sequence>MSYSHATSSVSLSPHLLLYKKFCKVSDSLRFPFTQQQLDRMLARHWLPQSTSCSCLSVGRLKLANEGLAPPFDRLFGTA</sequence>
<dbReference type="AlphaFoldDB" id="A0AAN7KZD1"/>
<reference evidence="1 2" key="1">
    <citation type="journal article" date="2023" name="Hortic Res">
        <title>Pangenome of water caltrop reveals structural variations and asymmetric subgenome divergence after allopolyploidization.</title>
        <authorList>
            <person name="Zhang X."/>
            <person name="Chen Y."/>
            <person name="Wang L."/>
            <person name="Yuan Y."/>
            <person name="Fang M."/>
            <person name="Shi L."/>
            <person name="Lu R."/>
            <person name="Comes H.P."/>
            <person name="Ma Y."/>
            <person name="Chen Y."/>
            <person name="Huang G."/>
            <person name="Zhou Y."/>
            <person name="Zheng Z."/>
            <person name="Qiu Y."/>
        </authorList>
    </citation>
    <scope>NUCLEOTIDE SEQUENCE [LARGE SCALE GENOMIC DNA]</scope>
    <source>
        <strain evidence="1">F231</strain>
    </source>
</reference>
<gene>
    <name evidence="1" type="ORF">SAY86_009219</name>
</gene>